<dbReference type="Proteomes" id="UP000078200">
    <property type="component" value="Unassembled WGS sequence"/>
</dbReference>
<dbReference type="AlphaFoldDB" id="A0A1A9VTC2"/>
<evidence type="ECO:0000313" key="2">
    <source>
        <dbReference type="EnsemblMetazoa" id="GAUT046860-PA"/>
    </source>
</evidence>
<keyword evidence="1" id="KW-0812">Transmembrane</keyword>
<protein>
    <submittedName>
        <fullName evidence="2">Uncharacterized protein</fullName>
    </submittedName>
</protein>
<sequence length="110" mass="12425">MVCVKKMLMVKAHEMLPVIGFFTVLNRGSVDPNRICCEGFDLLDAFSALIDSYLLRPIDFNTLSEYIKDLWHIVVKIAVVIVVIVVIVVAIAIVAMILLQYCITTQLQER</sequence>
<name>A0A1A9VTC2_GLOAU</name>
<feature type="transmembrane region" description="Helical" evidence="1">
    <location>
        <begin position="70"/>
        <end position="103"/>
    </location>
</feature>
<keyword evidence="3" id="KW-1185">Reference proteome</keyword>
<reference evidence="2" key="1">
    <citation type="submission" date="2020-05" db="UniProtKB">
        <authorList>
            <consortium name="EnsemblMetazoa"/>
        </authorList>
    </citation>
    <scope>IDENTIFICATION</scope>
    <source>
        <strain evidence="2">TTRI</strain>
    </source>
</reference>
<dbReference type="EnsemblMetazoa" id="GAUT046860-RA">
    <property type="protein sequence ID" value="GAUT046860-PA"/>
    <property type="gene ID" value="GAUT046860"/>
</dbReference>
<proteinExistence type="predicted"/>
<accession>A0A1A9VTC2</accession>
<keyword evidence="1" id="KW-1133">Transmembrane helix</keyword>
<dbReference type="VEuPathDB" id="VectorBase:GAUT046860"/>
<organism evidence="2 3">
    <name type="scientific">Glossina austeni</name>
    <name type="common">Savannah tsetse fly</name>
    <dbReference type="NCBI Taxonomy" id="7395"/>
    <lineage>
        <taxon>Eukaryota</taxon>
        <taxon>Metazoa</taxon>
        <taxon>Ecdysozoa</taxon>
        <taxon>Arthropoda</taxon>
        <taxon>Hexapoda</taxon>
        <taxon>Insecta</taxon>
        <taxon>Pterygota</taxon>
        <taxon>Neoptera</taxon>
        <taxon>Endopterygota</taxon>
        <taxon>Diptera</taxon>
        <taxon>Brachycera</taxon>
        <taxon>Muscomorpha</taxon>
        <taxon>Hippoboscoidea</taxon>
        <taxon>Glossinidae</taxon>
        <taxon>Glossina</taxon>
    </lineage>
</organism>
<keyword evidence="1" id="KW-0472">Membrane</keyword>
<evidence type="ECO:0000256" key="1">
    <source>
        <dbReference type="SAM" id="Phobius"/>
    </source>
</evidence>
<evidence type="ECO:0000313" key="3">
    <source>
        <dbReference type="Proteomes" id="UP000078200"/>
    </source>
</evidence>